<dbReference type="Gene3D" id="2.50.20.10">
    <property type="entry name" value="Lipoprotein localisation LolA/LolB/LppX"/>
    <property type="match status" value="1"/>
</dbReference>
<sequence>MIHHRWAAPGGSGGLAAMVLPVLAVPMLVSALAVFIPAPTATPLDIGDDPRAVELLHQSAGAGEQVSYTGTQYVSTWSALTKSATSTSAIVQVRHAAGGETEVGLHNEQSAILQGHSTTNWLAGDDPVDLLLDAYNVRMAGTATVAGRSTDVVEARRSDGSVAVRLWLDRETALSLRRESFARDGYPLGASAFVDISIGGADMCCEFETAGDTETLDPDTSMLRWSDIERLRDEGWHCPPTLSGGMVLYEARRLGDAVQLSYSDGVMTVSVFQQPGRLDREQLDGYTATEYGDGLVYTRPGPPARLTWSTGEHVITVVAEAPMHMVEVLIDRMPPERVSEPAEKDDGLFDRIGRGAQRVGSWLNPFG</sequence>
<evidence type="ECO:0000313" key="4">
    <source>
        <dbReference type="Proteomes" id="UP000243528"/>
    </source>
</evidence>
<keyword evidence="1" id="KW-0472">Membrane</keyword>
<comment type="caution">
    <text evidence="3">The sequence shown here is derived from an EMBL/GenBank/DDBJ whole genome shotgun (WGS) entry which is preliminary data.</text>
</comment>
<feature type="transmembrane region" description="Helical" evidence="1">
    <location>
        <begin position="12"/>
        <end position="36"/>
    </location>
</feature>
<protein>
    <submittedName>
        <fullName evidence="3">Sigma-E factor negative regulatory protein RseB</fullName>
    </submittedName>
</protein>
<name>A0A2P8DXB6_9ACTN</name>
<organism evidence="3 4">
    <name type="scientific">Haloactinopolyspora alba</name>
    <dbReference type="NCBI Taxonomy" id="648780"/>
    <lineage>
        <taxon>Bacteria</taxon>
        <taxon>Bacillati</taxon>
        <taxon>Actinomycetota</taxon>
        <taxon>Actinomycetes</taxon>
        <taxon>Jiangellales</taxon>
        <taxon>Jiangellaceae</taxon>
        <taxon>Haloactinopolyspora</taxon>
    </lineage>
</organism>
<feature type="domain" description="MucB/RseB N-terminal" evidence="2">
    <location>
        <begin position="107"/>
        <end position="200"/>
    </location>
</feature>
<dbReference type="OrthoDB" id="7067274at2"/>
<evidence type="ECO:0000256" key="1">
    <source>
        <dbReference type="SAM" id="Phobius"/>
    </source>
</evidence>
<keyword evidence="1" id="KW-0812">Transmembrane</keyword>
<keyword evidence="1" id="KW-1133">Transmembrane helix</keyword>
<keyword evidence="4" id="KW-1185">Reference proteome</keyword>
<proteinExistence type="predicted"/>
<gene>
    <name evidence="3" type="ORF">CLV30_112109</name>
</gene>
<evidence type="ECO:0000259" key="2">
    <source>
        <dbReference type="Pfam" id="PF03888"/>
    </source>
</evidence>
<dbReference type="EMBL" id="PYGE01000012">
    <property type="protein sequence ID" value="PSL01870.1"/>
    <property type="molecule type" value="Genomic_DNA"/>
</dbReference>
<evidence type="ECO:0000313" key="3">
    <source>
        <dbReference type="EMBL" id="PSL01870.1"/>
    </source>
</evidence>
<dbReference type="Pfam" id="PF03888">
    <property type="entry name" value="MucB_RseB"/>
    <property type="match status" value="1"/>
</dbReference>
<dbReference type="InterPro" id="IPR033434">
    <property type="entry name" value="MucB/RseB_N"/>
</dbReference>
<dbReference type="RefSeq" id="WP_106538330.1">
    <property type="nucleotide sequence ID" value="NZ_PYGE01000012.1"/>
</dbReference>
<reference evidence="3 4" key="1">
    <citation type="submission" date="2018-03" db="EMBL/GenBank/DDBJ databases">
        <title>Genomic Encyclopedia of Archaeal and Bacterial Type Strains, Phase II (KMG-II): from individual species to whole genera.</title>
        <authorList>
            <person name="Goeker M."/>
        </authorList>
    </citation>
    <scope>NUCLEOTIDE SEQUENCE [LARGE SCALE GENOMIC DNA]</scope>
    <source>
        <strain evidence="3 4">DSM 45211</strain>
    </source>
</reference>
<dbReference type="Gene3D" id="3.30.200.100">
    <property type="entry name" value="MucB/RseB, C-terminal domain"/>
    <property type="match status" value="1"/>
</dbReference>
<dbReference type="Proteomes" id="UP000243528">
    <property type="component" value="Unassembled WGS sequence"/>
</dbReference>
<accession>A0A2P8DXB6</accession>
<dbReference type="AlphaFoldDB" id="A0A2P8DXB6"/>
<dbReference type="InterPro" id="IPR038484">
    <property type="entry name" value="MucB/RseB_C_sf"/>
</dbReference>